<dbReference type="GO" id="GO:0001216">
    <property type="term" value="F:DNA-binding transcription activator activity"/>
    <property type="evidence" value="ECO:0007669"/>
    <property type="project" value="InterPro"/>
</dbReference>
<evidence type="ECO:0000313" key="13">
    <source>
        <dbReference type="EMBL" id="SUO98630.1"/>
    </source>
</evidence>
<keyword evidence="5 10" id="KW-0548">Nucleotidyltransferase</keyword>
<organism evidence="13 14">
    <name type="scientific">Suttonella indologenes</name>
    <dbReference type="NCBI Taxonomy" id="13276"/>
    <lineage>
        <taxon>Bacteria</taxon>
        <taxon>Pseudomonadati</taxon>
        <taxon>Pseudomonadota</taxon>
        <taxon>Gammaproteobacteria</taxon>
        <taxon>Cardiobacteriales</taxon>
        <taxon>Cardiobacteriaceae</taxon>
        <taxon>Suttonella</taxon>
    </lineage>
</organism>
<dbReference type="Proteomes" id="UP000254575">
    <property type="component" value="Unassembled WGS sequence"/>
</dbReference>
<keyword evidence="3 10" id="KW-0240">DNA-directed RNA polymerase</keyword>
<evidence type="ECO:0000256" key="7">
    <source>
        <dbReference type="ARBA" id="ARBA00023082"/>
    </source>
</evidence>
<dbReference type="Gene3D" id="1.10.10.10">
    <property type="entry name" value="Winged helix-like DNA-binding domain superfamily/Winged helix DNA-binding domain"/>
    <property type="match status" value="1"/>
</dbReference>
<dbReference type="PROSITE" id="PS50044">
    <property type="entry name" value="SIGMA54_3"/>
    <property type="match status" value="1"/>
</dbReference>
<dbReference type="PANTHER" id="PTHR32248:SF4">
    <property type="entry name" value="RNA POLYMERASE SIGMA-54 FACTOR"/>
    <property type="match status" value="1"/>
</dbReference>
<comment type="similarity">
    <text evidence="1 10">Belongs to the sigma-54 factor family.</text>
</comment>
<name>A0A380N1G8_9GAMM</name>
<dbReference type="Pfam" id="PF04963">
    <property type="entry name" value="Sigma54_CBD"/>
    <property type="match status" value="1"/>
</dbReference>
<comment type="function">
    <text evidence="10">Sigma factors are initiation factors that promote the attachment of RNA polymerase to specific initiation sites and are then released.</text>
</comment>
<dbReference type="GO" id="GO:0003677">
    <property type="term" value="F:DNA binding"/>
    <property type="evidence" value="ECO:0007669"/>
    <property type="project" value="UniProtKB-KW"/>
</dbReference>
<evidence type="ECO:0000256" key="1">
    <source>
        <dbReference type="ARBA" id="ARBA00008798"/>
    </source>
</evidence>
<keyword evidence="6 10" id="KW-0805">Transcription regulation</keyword>
<dbReference type="GO" id="GO:0016779">
    <property type="term" value="F:nucleotidyltransferase activity"/>
    <property type="evidence" value="ECO:0007669"/>
    <property type="project" value="UniProtKB-KW"/>
</dbReference>
<evidence type="ECO:0000256" key="4">
    <source>
        <dbReference type="ARBA" id="ARBA00022679"/>
    </source>
</evidence>
<dbReference type="PRINTS" id="PR00045">
    <property type="entry name" value="SIGMA54FCT"/>
</dbReference>
<evidence type="ECO:0000256" key="9">
    <source>
        <dbReference type="ARBA" id="ARBA00023163"/>
    </source>
</evidence>
<dbReference type="GO" id="GO:0016987">
    <property type="term" value="F:sigma factor activity"/>
    <property type="evidence" value="ECO:0007669"/>
    <property type="project" value="UniProtKB-KW"/>
</dbReference>
<gene>
    <name evidence="13" type="ORF">NCTC10717_02386</name>
</gene>
<dbReference type="InterPro" id="IPR000394">
    <property type="entry name" value="RNA_pol_sigma_54"/>
</dbReference>
<reference evidence="13 14" key="1">
    <citation type="submission" date="2018-06" db="EMBL/GenBank/DDBJ databases">
        <authorList>
            <consortium name="Pathogen Informatics"/>
            <person name="Doyle S."/>
        </authorList>
    </citation>
    <scope>NUCLEOTIDE SEQUENCE [LARGE SCALE GENOMIC DNA]</scope>
    <source>
        <strain evidence="13 14">NCTC10717</strain>
    </source>
</reference>
<feature type="domain" description="RNA polymerase sigma factor 54 core-binding" evidence="12">
    <location>
        <begin position="109"/>
        <end position="298"/>
    </location>
</feature>
<accession>A0A380N1G8</accession>
<dbReference type="PANTHER" id="PTHR32248">
    <property type="entry name" value="RNA POLYMERASE SIGMA-54 FACTOR"/>
    <property type="match status" value="1"/>
</dbReference>
<keyword evidence="7 10" id="KW-0731">Sigma factor</keyword>
<dbReference type="NCBIfam" id="TIGR02395">
    <property type="entry name" value="rpoN_sigma"/>
    <property type="match status" value="1"/>
</dbReference>
<dbReference type="InterPro" id="IPR036388">
    <property type="entry name" value="WH-like_DNA-bd_sf"/>
</dbReference>
<proteinExistence type="inferred from homology"/>
<evidence type="ECO:0000259" key="11">
    <source>
        <dbReference type="Pfam" id="PF04552"/>
    </source>
</evidence>
<evidence type="ECO:0000256" key="2">
    <source>
        <dbReference type="ARBA" id="ARBA00019942"/>
    </source>
</evidence>
<evidence type="ECO:0000256" key="10">
    <source>
        <dbReference type="PIRNR" id="PIRNR000774"/>
    </source>
</evidence>
<keyword evidence="9 10" id="KW-0804">Transcription</keyword>
<dbReference type="GO" id="GO:0006352">
    <property type="term" value="P:DNA-templated transcription initiation"/>
    <property type="evidence" value="ECO:0007669"/>
    <property type="project" value="InterPro"/>
</dbReference>
<protein>
    <recommendedName>
        <fullName evidence="2 10">RNA polymerase sigma-54 factor</fullName>
    </recommendedName>
</protein>
<dbReference type="InterPro" id="IPR038709">
    <property type="entry name" value="RpoN_core-bd_sf"/>
</dbReference>
<evidence type="ECO:0000313" key="14">
    <source>
        <dbReference type="Proteomes" id="UP000254575"/>
    </source>
</evidence>
<evidence type="ECO:0000256" key="3">
    <source>
        <dbReference type="ARBA" id="ARBA00022478"/>
    </source>
</evidence>
<evidence type="ECO:0000256" key="6">
    <source>
        <dbReference type="ARBA" id="ARBA00023015"/>
    </source>
</evidence>
<evidence type="ECO:0000256" key="8">
    <source>
        <dbReference type="ARBA" id="ARBA00023125"/>
    </source>
</evidence>
<dbReference type="PROSITE" id="PS00718">
    <property type="entry name" value="SIGMA54_2"/>
    <property type="match status" value="1"/>
</dbReference>
<keyword evidence="4 10" id="KW-0808">Transferase</keyword>
<dbReference type="Gene3D" id="1.10.10.1330">
    <property type="entry name" value="RNA polymerase sigma-54 factor, core-binding domain"/>
    <property type="match status" value="1"/>
</dbReference>
<evidence type="ECO:0000256" key="5">
    <source>
        <dbReference type="ARBA" id="ARBA00022695"/>
    </source>
</evidence>
<dbReference type="AlphaFoldDB" id="A0A380N1G8"/>
<keyword evidence="8 10" id="KW-0238">DNA-binding</keyword>
<dbReference type="PIRSF" id="PIRSF000774">
    <property type="entry name" value="RpoN"/>
    <property type="match status" value="1"/>
</dbReference>
<dbReference type="GO" id="GO:0000428">
    <property type="term" value="C:DNA-directed RNA polymerase complex"/>
    <property type="evidence" value="ECO:0007669"/>
    <property type="project" value="UniProtKB-KW"/>
</dbReference>
<dbReference type="InterPro" id="IPR007634">
    <property type="entry name" value="RNA_pol_sigma_54_DNA-bd"/>
</dbReference>
<keyword evidence="14" id="KW-1185">Reference proteome</keyword>
<evidence type="ECO:0000259" key="12">
    <source>
        <dbReference type="Pfam" id="PF04963"/>
    </source>
</evidence>
<dbReference type="OrthoDB" id="9814402at2"/>
<dbReference type="InterPro" id="IPR007046">
    <property type="entry name" value="RNA_pol_sigma_54_core-bd"/>
</dbReference>
<dbReference type="Pfam" id="PF04552">
    <property type="entry name" value="Sigma54_DBD"/>
    <property type="match status" value="1"/>
</dbReference>
<dbReference type="EMBL" id="UHIA01000004">
    <property type="protein sequence ID" value="SUO98630.1"/>
    <property type="molecule type" value="Genomic_DNA"/>
</dbReference>
<feature type="domain" description="RNA polymerase sigma factor 54 DNA-binding" evidence="11">
    <location>
        <begin position="312"/>
        <end position="471"/>
    </location>
</feature>
<dbReference type="RefSeq" id="WP_115219427.1">
    <property type="nucleotide sequence ID" value="NZ_UHIA01000004.1"/>
</dbReference>
<dbReference type="Gene3D" id="1.10.10.60">
    <property type="entry name" value="Homeodomain-like"/>
    <property type="match status" value="1"/>
</dbReference>
<sequence length="472" mass="54291">MAFSQQQNLDVKLKQRIALTPQFQQAIKILNMNAQELSLEVSQMLSQNFMLNFEDDGLREERSEQEESEDIDDGLLKELGEDLPYDGEWEDVYEDWQDHGSRREENSNLEEFISHSHSLESYLLEQLEQMPISEELRRTAELLLYHLDEDGYLREPPQKLAKLYQLELNAVNKAIALIKNCQPTGVGAADLEECIHLQLEQLPPKTPHLGTLKRIMARHFLFIGKNPQLIQQRLNLSEQEYRQAIALLESLNPQPGQGFTPSNGNFIQPEIIVREKNNISYIEIDPSLSPSLSINEEYAAMIKHANEQEKTLLQAQLNEARWFLSAIDKRADIIRRVAGVIVALQQEFFQEGEKAMRPMTRQKIADMLDIHESTVSRAVNGKYLSCKRGVYELRYFFSTQLESTDGGEDQSTTAIKATITEMIAAENPKKPLSDQNIADRLAEEEGYKIARRTVAKYREELNIPTSTERKRR</sequence>
<dbReference type="Pfam" id="PF00309">
    <property type="entry name" value="Sigma54_AID"/>
    <property type="match status" value="1"/>
</dbReference>